<name>A0A7J7LHZ2_9MAGN</name>
<sequence>MASISGCAKDDEVDLVGQLTPIIGVGDEEDTVAKLIEWPRLNGSRVEYPTGSSQFREFCKAKSSIDGIWGHPFAYRVYGLTLPLRNLAKSVMNLIGACPAQLNCNFWEVILVCETLNGRWAASGSENRITAKDFLEYYALKYVTVTHGAYLSSSSSRPCLFDLPSAGPVWNDNLLWVSGINYKVSRKESFIDVVARKGTELKAILKELEISRFKRVASKDDKVRRSQVKRRLAGKTSGSMEEKLSTPELNTPLKITRLNEILDGPVDMATVSSSVVWNLAKRKAIKGGLLLAQFCRSVWTIAVRGRRRGELSSWREKEREAAALKLKEVRAESKAEADRLVTASAISQNNLAGKLYQLRYIKAEIMAFCEGNYEEMDIMDEKEVEEKEDGLNVAEKTDADNQETINQKELDVAREREEQNLLYNAEYAEEYEVLISQHEDRLDDNVKLFLKLEEAKRQVEKKITIILSKDLVLNQLTSELPELKEKVASVVEERENDLDTARTNFAVSEANFEKMSSSIMGKDRELHNSAQICDSLIARLDHVKADLRRLKGREAQSRADLAEIQAKNGSLVYDLAYACRNVRRAVQREKEMNERINQLCVRISELERELRVCQMKHQKDLKFELDKRDGEVASGEGSQEMKEFLRRKEELVENMRIDVTNSRQKSIDLTRQMSERIDQITAELAQSNARRLKDNKRAAVTHQAFKEPVVHEQEKCDGEALHQRQLNVLVTFFVEEIKFLQIERDLIQDCFSGMTCVCKLDISSIDPIGVMDRGIGTTTAEQIAQGREIIAERALEYMASRTKIGGSSNVISPTPIVGGWSTALPS</sequence>
<evidence type="ECO:0000313" key="4">
    <source>
        <dbReference type="Proteomes" id="UP000541444"/>
    </source>
</evidence>
<dbReference type="Proteomes" id="UP000541444">
    <property type="component" value="Unassembled WGS sequence"/>
</dbReference>
<reference evidence="3 4" key="1">
    <citation type="journal article" date="2020" name="IScience">
        <title>Genome Sequencing of the Endangered Kingdonia uniflora (Circaeasteraceae, Ranunculales) Reveals Potential Mechanisms of Evolutionary Specialization.</title>
        <authorList>
            <person name="Sun Y."/>
            <person name="Deng T."/>
            <person name="Zhang A."/>
            <person name="Moore M.J."/>
            <person name="Landis J.B."/>
            <person name="Lin N."/>
            <person name="Zhang H."/>
            <person name="Zhang X."/>
            <person name="Huang J."/>
            <person name="Zhang X."/>
            <person name="Sun H."/>
            <person name="Wang H."/>
        </authorList>
    </citation>
    <scope>NUCLEOTIDE SEQUENCE [LARGE SCALE GENOMIC DNA]</scope>
    <source>
        <strain evidence="3">TB1705</strain>
        <tissue evidence="3">Leaf</tissue>
    </source>
</reference>
<comment type="caution">
    <text evidence="3">The sequence shown here is derived from an EMBL/GenBank/DDBJ whole genome shotgun (WGS) entry which is preliminary data.</text>
</comment>
<dbReference type="AlphaFoldDB" id="A0A7J7LHZ2"/>
<evidence type="ECO:0000313" key="3">
    <source>
        <dbReference type="EMBL" id="KAF6142253.1"/>
    </source>
</evidence>
<keyword evidence="1" id="KW-0175">Coiled coil</keyword>
<organism evidence="3 4">
    <name type="scientific">Kingdonia uniflora</name>
    <dbReference type="NCBI Taxonomy" id="39325"/>
    <lineage>
        <taxon>Eukaryota</taxon>
        <taxon>Viridiplantae</taxon>
        <taxon>Streptophyta</taxon>
        <taxon>Embryophyta</taxon>
        <taxon>Tracheophyta</taxon>
        <taxon>Spermatophyta</taxon>
        <taxon>Magnoliopsida</taxon>
        <taxon>Ranunculales</taxon>
        <taxon>Circaeasteraceae</taxon>
        <taxon>Kingdonia</taxon>
    </lineage>
</organism>
<protein>
    <submittedName>
        <fullName evidence="3">Uncharacterized protein</fullName>
    </submittedName>
</protein>
<feature type="coiled-coil region" evidence="1">
    <location>
        <begin position="533"/>
        <end position="616"/>
    </location>
</feature>
<evidence type="ECO:0000256" key="2">
    <source>
        <dbReference type="SAM" id="MobiDB-lite"/>
    </source>
</evidence>
<evidence type="ECO:0000256" key="1">
    <source>
        <dbReference type="SAM" id="Coils"/>
    </source>
</evidence>
<accession>A0A7J7LHZ2</accession>
<proteinExistence type="predicted"/>
<feature type="region of interest" description="Disordered" evidence="2">
    <location>
        <begin position="227"/>
        <end position="246"/>
    </location>
</feature>
<keyword evidence="4" id="KW-1185">Reference proteome</keyword>
<gene>
    <name evidence="3" type="ORF">GIB67_012102</name>
</gene>
<dbReference type="EMBL" id="JACGCM010002271">
    <property type="protein sequence ID" value="KAF6142253.1"/>
    <property type="molecule type" value="Genomic_DNA"/>
</dbReference>